<protein>
    <submittedName>
        <fullName evidence="1">Uncharacterized protein</fullName>
    </submittedName>
</protein>
<evidence type="ECO:0000313" key="1">
    <source>
        <dbReference type="EMBL" id="KAF1992570.1"/>
    </source>
</evidence>
<dbReference type="OrthoDB" id="3779652at2759"/>
<proteinExistence type="predicted"/>
<gene>
    <name evidence="1" type="ORF">K402DRAFT_9279</name>
</gene>
<sequence length="593" mass="67985">MIDPISIVGAAGFALQAIDFILGALDTLGEKTRATQEYERRIAAFSLIYKTCIVRLESWLNVWWGYERETYEHFWGPSAFQEIERSFAGVCSLARDIEEEIFGRTVSMKASPQVNKPARSFRRAIGNGLSRVVHKYRDKEMSRATAAEVPTTPAWTLWQDLLLHFQEPSRPKPELYDAGIIEKIAFGFFRSAILEERLDNLQKQSVILEEFTRSMFRTLRSQDESCRVDTEDLKQSREVQKDADSFNEFALSLHVALQKSDGVWAIELRRPTEKGPRPTRWQRGYLDLSLQSISGRYGDQMPTRLRVSYPTMTHDQGMATELSSLLTRRENATLMHSHFIDLLPPHERLSRPFKELLLQGVIGRPGVLKAWEEDQADLLRSFAHWTVQLLNTPWTSSLCSCGVRFHDARVGSREYSFSTCKEGLWCNGSQTETPRLLLVALVLAELALATPLRVSPEPTVEKGKERKSARVSRDTLMGAPGRQLEELQTMADGHHWQHTCWDDILQRIRSRPGAHRIYKAIEYCVDRSVSIPTKYRQHKTETSRGYVQPEILQQIVNSSRGRRGGSGFYRLPLGQWTMFLRLDSWKTIPPQSP</sequence>
<dbReference type="Proteomes" id="UP000800041">
    <property type="component" value="Unassembled WGS sequence"/>
</dbReference>
<reference evidence="1" key="1">
    <citation type="journal article" date="2020" name="Stud. Mycol.">
        <title>101 Dothideomycetes genomes: a test case for predicting lifestyles and emergence of pathogens.</title>
        <authorList>
            <person name="Haridas S."/>
            <person name="Albert R."/>
            <person name="Binder M."/>
            <person name="Bloem J."/>
            <person name="Labutti K."/>
            <person name="Salamov A."/>
            <person name="Andreopoulos B."/>
            <person name="Baker S."/>
            <person name="Barry K."/>
            <person name="Bills G."/>
            <person name="Bluhm B."/>
            <person name="Cannon C."/>
            <person name="Castanera R."/>
            <person name="Culley D."/>
            <person name="Daum C."/>
            <person name="Ezra D."/>
            <person name="Gonzalez J."/>
            <person name="Henrissat B."/>
            <person name="Kuo A."/>
            <person name="Liang C."/>
            <person name="Lipzen A."/>
            <person name="Lutzoni F."/>
            <person name="Magnuson J."/>
            <person name="Mondo S."/>
            <person name="Nolan M."/>
            <person name="Ohm R."/>
            <person name="Pangilinan J."/>
            <person name="Park H.-J."/>
            <person name="Ramirez L."/>
            <person name="Alfaro M."/>
            <person name="Sun H."/>
            <person name="Tritt A."/>
            <person name="Yoshinaga Y."/>
            <person name="Zwiers L.-H."/>
            <person name="Turgeon B."/>
            <person name="Goodwin S."/>
            <person name="Spatafora J."/>
            <person name="Crous P."/>
            <person name="Grigoriev I."/>
        </authorList>
    </citation>
    <scope>NUCLEOTIDE SEQUENCE</scope>
    <source>
        <strain evidence="1">CBS 113979</strain>
    </source>
</reference>
<accession>A0A6G1HHR9</accession>
<dbReference type="AlphaFoldDB" id="A0A6G1HHR9"/>
<evidence type="ECO:0000313" key="2">
    <source>
        <dbReference type="Proteomes" id="UP000800041"/>
    </source>
</evidence>
<name>A0A6G1HHR9_9PEZI</name>
<organism evidence="1 2">
    <name type="scientific">Aulographum hederae CBS 113979</name>
    <dbReference type="NCBI Taxonomy" id="1176131"/>
    <lineage>
        <taxon>Eukaryota</taxon>
        <taxon>Fungi</taxon>
        <taxon>Dikarya</taxon>
        <taxon>Ascomycota</taxon>
        <taxon>Pezizomycotina</taxon>
        <taxon>Dothideomycetes</taxon>
        <taxon>Pleosporomycetidae</taxon>
        <taxon>Aulographales</taxon>
        <taxon>Aulographaceae</taxon>
    </lineage>
</organism>
<dbReference type="EMBL" id="ML977137">
    <property type="protein sequence ID" value="KAF1992570.1"/>
    <property type="molecule type" value="Genomic_DNA"/>
</dbReference>
<keyword evidence="2" id="KW-1185">Reference proteome</keyword>